<keyword evidence="9" id="KW-1185">Reference proteome</keyword>
<keyword evidence="2" id="KW-0813">Transport</keyword>
<comment type="subcellular location">
    <subcellularLocation>
        <location evidence="1">Cell membrane</location>
        <topology evidence="1">Multi-pass membrane protein</topology>
    </subcellularLocation>
</comment>
<dbReference type="InterPro" id="IPR001991">
    <property type="entry name" value="Na-dicarboxylate_symporter"/>
</dbReference>
<sequence length="446" mass="47112">MSQSQQKYSLTARIFFGMIAGIITGSLLKLLFDDSGDFTFSVLTLEVSTYAVLVDGIFNVIGQIFIASLKMLVVPLVFVSLVCGTSSLSDPAKLGRLGGKSVLLYISTTALAITLAVSFALIVSPGVGVEMTSQATYEAKEAPSLAQVIINMFPSNPINAMAQGNMLQVIVFAILFGVAVAMSGDTGSRIARFFDDLNVVIMKLVTILMNLAPYGVFALLAKLFATIDLGLVGNLIQYFVLVLAVLAVHAFVSYSTILYVLTRLSPVTLFKKMRDAAIFAFSTSSSSATLPVTLETATKKLGVKNSVASFTVPLGATINMDGTAIMQGVATVFIAQVFSVDLTLSDYLMVILTATLASIGTAGVPGVGLIMLAMVLNQVNLPVEGIALIIGVDRLLDMTRTAVNVTGDCMVACIVAKSEGELDVNTFNDVDAGKQSEEVHFPTEKA</sequence>
<dbReference type="Proteomes" id="UP001652504">
    <property type="component" value="Unassembled WGS sequence"/>
</dbReference>
<evidence type="ECO:0000256" key="2">
    <source>
        <dbReference type="ARBA" id="ARBA00022448"/>
    </source>
</evidence>
<dbReference type="Pfam" id="PF00375">
    <property type="entry name" value="SDF"/>
    <property type="match status" value="1"/>
</dbReference>
<feature type="transmembrane region" description="Helical" evidence="7">
    <location>
        <begin position="204"/>
        <end position="224"/>
    </location>
</feature>
<dbReference type="RefSeq" id="WP_263712648.1">
    <property type="nucleotide sequence ID" value="NZ_JAOWKX010000005.1"/>
</dbReference>
<protein>
    <submittedName>
        <fullName evidence="8">Dicarboxylate/amino acid:cation symporter</fullName>
    </submittedName>
</protein>
<evidence type="ECO:0000256" key="6">
    <source>
        <dbReference type="ARBA" id="ARBA00023136"/>
    </source>
</evidence>
<comment type="caution">
    <text evidence="8">The sequence shown here is derived from an EMBL/GenBank/DDBJ whole genome shotgun (WGS) entry which is preliminary data.</text>
</comment>
<feature type="transmembrane region" description="Helical" evidence="7">
    <location>
        <begin position="347"/>
        <end position="376"/>
    </location>
</feature>
<dbReference type="PRINTS" id="PR00173">
    <property type="entry name" value="EDTRNSPORT"/>
</dbReference>
<dbReference type="InterPro" id="IPR036458">
    <property type="entry name" value="Na:dicarbo_symporter_sf"/>
</dbReference>
<evidence type="ECO:0000256" key="1">
    <source>
        <dbReference type="ARBA" id="ARBA00004651"/>
    </source>
</evidence>
<feature type="transmembrane region" description="Helical" evidence="7">
    <location>
        <begin position="52"/>
        <end position="81"/>
    </location>
</feature>
<keyword evidence="5 7" id="KW-1133">Transmembrane helix</keyword>
<evidence type="ECO:0000256" key="5">
    <source>
        <dbReference type="ARBA" id="ARBA00022989"/>
    </source>
</evidence>
<dbReference type="Gene3D" id="1.10.3860.10">
    <property type="entry name" value="Sodium:dicarboxylate symporter"/>
    <property type="match status" value="1"/>
</dbReference>
<dbReference type="PANTHER" id="PTHR42865:SF7">
    <property type="entry name" value="PROTON_GLUTAMATE-ASPARTATE SYMPORTER"/>
    <property type="match status" value="1"/>
</dbReference>
<keyword evidence="3" id="KW-1003">Cell membrane</keyword>
<name>A0ABT3A9U3_9ALTE</name>
<keyword evidence="6 7" id="KW-0472">Membrane</keyword>
<evidence type="ECO:0000256" key="4">
    <source>
        <dbReference type="ARBA" id="ARBA00022692"/>
    </source>
</evidence>
<accession>A0ABT3A9U3</accession>
<dbReference type="EMBL" id="JAOWKX010000005">
    <property type="protein sequence ID" value="MCV2885365.1"/>
    <property type="molecule type" value="Genomic_DNA"/>
</dbReference>
<feature type="transmembrane region" description="Helical" evidence="7">
    <location>
        <begin position="12"/>
        <end position="32"/>
    </location>
</feature>
<dbReference type="SUPFAM" id="SSF118215">
    <property type="entry name" value="Proton glutamate symport protein"/>
    <property type="match status" value="1"/>
</dbReference>
<feature type="transmembrane region" description="Helical" evidence="7">
    <location>
        <begin position="314"/>
        <end position="335"/>
    </location>
</feature>
<feature type="transmembrane region" description="Helical" evidence="7">
    <location>
        <begin position="102"/>
        <end position="123"/>
    </location>
</feature>
<proteinExistence type="predicted"/>
<gene>
    <name evidence="8" type="ORF">OE749_11735</name>
</gene>
<evidence type="ECO:0000256" key="7">
    <source>
        <dbReference type="SAM" id="Phobius"/>
    </source>
</evidence>
<evidence type="ECO:0000313" key="8">
    <source>
        <dbReference type="EMBL" id="MCV2885365.1"/>
    </source>
</evidence>
<keyword evidence="4 7" id="KW-0812">Transmembrane</keyword>
<dbReference type="PANTHER" id="PTHR42865">
    <property type="entry name" value="PROTON/GLUTAMATE-ASPARTATE SYMPORTER"/>
    <property type="match status" value="1"/>
</dbReference>
<reference evidence="8 9" key="1">
    <citation type="submission" date="2022-10" db="EMBL/GenBank/DDBJ databases">
        <title>Aestuariibacter sp. AA17 isolated from Montipora capitata coral fragment.</title>
        <authorList>
            <person name="Emsley S.A."/>
            <person name="Pfannmuller K.M."/>
            <person name="Loughran R.M."/>
            <person name="Shlafstein M."/>
            <person name="Papke E."/>
            <person name="Saw J.H."/>
            <person name="Ushijima B."/>
            <person name="Videau P."/>
        </authorList>
    </citation>
    <scope>NUCLEOTIDE SEQUENCE [LARGE SCALE GENOMIC DNA]</scope>
    <source>
        <strain evidence="8 9">AA17</strain>
    </source>
</reference>
<feature type="transmembrane region" description="Helical" evidence="7">
    <location>
        <begin position="236"/>
        <end position="261"/>
    </location>
</feature>
<evidence type="ECO:0000256" key="3">
    <source>
        <dbReference type="ARBA" id="ARBA00022475"/>
    </source>
</evidence>
<feature type="transmembrane region" description="Helical" evidence="7">
    <location>
        <begin position="166"/>
        <end position="184"/>
    </location>
</feature>
<organism evidence="8 9">
    <name type="scientific">Fluctibacter corallii</name>
    <dbReference type="NCBI Taxonomy" id="2984329"/>
    <lineage>
        <taxon>Bacteria</taxon>
        <taxon>Pseudomonadati</taxon>
        <taxon>Pseudomonadota</taxon>
        <taxon>Gammaproteobacteria</taxon>
        <taxon>Alteromonadales</taxon>
        <taxon>Alteromonadaceae</taxon>
        <taxon>Fluctibacter</taxon>
    </lineage>
</organism>
<evidence type="ECO:0000313" key="9">
    <source>
        <dbReference type="Proteomes" id="UP001652504"/>
    </source>
</evidence>